<evidence type="ECO:0000313" key="3">
    <source>
        <dbReference type="Proteomes" id="UP000037035"/>
    </source>
</evidence>
<dbReference type="EMBL" id="LAVV01012606">
    <property type="protein sequence ID" value="KNZ46510.1"/>
    <property type="molecule type" value="Genomic_DNA"/>
</dbReference>
<feature type="compositionally biased region" description="Polar residues" evidence="1">
    <location>
        <begin position="359"/>
        <end position="374"/>
    </location>
</feature>
<accession>A0A0L6UFG1</accession>
<sequence>MIQPEGFNDDGIVPWTMRSDASDSHYRRKINSSPADKLAGWELNRYGENVIGSTPLDIGKRDDADIRQGRAATSAFMEEDSCLDAIRLACLLAILGGANSRPQNVAQAGAQEDSLSLAQHASNTAGTSPDSTPPVKEPEPGKTNADTPAAPKEAEEGKEGGAPEAHTDGPPTPAVNRVEAADGGPPPPQGQPIPSGKNDGPPPPAGKDASAPGKHPGPPGKEAGPPANDAGPPRKETGPPGKNAGPPGKEAGPPGKVAGPPGEEAAPPLKEAGPPGKEAGPPLKEAGPPGRDTKPPPGRDGGPAGKNGPADNRPPPPGGEDPAHQKHPGSDKPGPPPTGAAPPKTGDKKHDGARDGDSKSSATKPFQLSGSELTSGLAPILVAIIALIA</sequence>
<name>A0A0L6UFG1_9BASI</name>
<keyword evidence="3" id="KW-1185">Reference proteome</keyword>
<feature type="compositionally biased region" description="Polar residues" evidence="1">
    <location>
        <begin position="120"/>
        <end position="130"/>
    </location>
</feature>
<comment type="caution">
    <text evidence="2">The sequence shown here is derived from an EMBL/GenBank/DDBJ whole genome shotgun (WGS) entry which is preliminary data.</text>
</comment>
<protein>
    <submittedName>
        <fullName evidence="2">Uncharacterized protein</fullName>
    </submittedName>
</protein>
<evidence type="ECO:0000313" key="2">
    <source>
        <dbReference type="EMBL" id="KNZ46510.1"/>
    </source>
</evidence>
<feature type="compositionally biased region" description="Basic and acidic residues" evidence="1">
    <location>
        <begin position="345"/>
        <end position="358"/>
    </location>
</feature>
<proteinExistence type="predicted"/>
<feature type="compositionally biased region" description="Low complexity" evidence="1">
    <location>
        <begin position="238"/>
        <end position="285"/>
    </location>
</feature>
<dbReference type="Proteomes" id="UP000037035">
    <property type="component" value="Unassembled WGS sequence"/>
</dbReference>
<feature type="region of interest" description="Disordered" evidence="1">
    <location>
        <begin position="120"/>
        <end position="377"/>
    </location>
</feature>
<reference evidence="2 3" key="1">
    <citation type="submission" date="2015-08" db="EMBL/GenBank/DDBJ databases">
        <title>Next Generation Sequencing and Analysis of the Genome of Puccinia sorghi L Schw, the Causal Agent of Maize Common Rust.</title>
        <authorList>
            <person name="Rochi L."/>
            <person name="Burguener G."/>
            <person name="Darino M."/>
            <person name="Turjanski A."/>
            <person name="Kreff E."/>
            <person name="Dieguez M.J."/>
            <person name="Sacco F."/>
        </authorList>
    </citation>
    <scope>NUCLEOTIDE SEQUENCE [LARGE SCALE GENOMIC DNA]</scope>
    <source>
        <strain evidence="2 3">RO10H11247</strain>
    </source>
</reference>
<organism evidence="2 3">
    <name type="scientific">Puccinia sorghi</name>
    <dbReference type="NCBI Taxonomy" id="27349"/>
    <lineage>
        <taxon>Eukaryota</taxon>
        <taxon>Fungi</taxon>
        <taxon>Dikarya</taxon>
        <taxon>Basidiomycota</taxon>
        <taxon>Pucciniomycotina</taxon>
        <taxon>Pucciniomycetes</taxon>
        <taxon>Pucciniales</taxon>
        <taxon>Pucciniaceae</taxon>
        <taxon>Puccinia</taxon>
    </lineage>
</organism>
<dbReference type="AlphaFoldDB" id="A0A0L6UFG1"/>
<dbReference type="STRING" id="27349.A0A0L6UFG1"/>
<evidence type="ECO:0000256" key="1">
    <source>
        <dbReference type="SAM" id="MobiDB-lite"/>
    </source>
</evidence>
<dbReference type="VEuPathDB" id="FungiDB:VP01_71g3"/>
<feature type="compositionally biased region" description="Basic and acidic residues" evidence="1">
    <location>
        <begin position="152"/>
        <end position="167"/>
    </location>
</feature>
<feature type="compositionally biased region" description="Basic and acidic residues" evidence="1">
    <location>
        <begin position="321"/>
        <end position="330"/>
    </location>
</feature>
<feature type="compositionally biased region" description="Low complexity" evidence="1">
    <location>
        <begin position="209"/>
        <end position="227"/>
    </location>
</feature>
<gene>
    <name evidence="2" type="ORF">VP01_71g3</name>
</gene>